<dbReference type="GO" id="GO:0005524">
    <property type="term" value="F:ATP binding"/>
    <property type="evidence" value="ECO:0007669"/>
    <property type="project" value="InterPro"/>
</dbReference>
<dbReference type="Gene3D" id="3.30.200.20">
    <property type="entry name" value="Phosphorylase Kinase, domain 1"/>
    <property type="match status" value="1"/>
</dbReference>
<comment type="caution">
    <text evidence="4">The sequence shown here is derived from an EMBL/GenBank/DDBJ whole genome shotgun (WGS) entry which is preliminary data.</text>
</comment>
<dbReference type="Proteomes" id="UP000242188">
    <property type="component" value="Unassembled WGS sequence"/>
</dbReference>
<dbReference type="PROSITE" id="PS50011">
    <property type="entry name" value="PROTEIN_KINASE_DOM"/>
    <property type="match status" value="1"/>
</dbReference>
<dbReference type="SMART" id="SM00220">
    <property type="entry name" value="S_TKc"/>
    <property type="match status" value="1"/>
</dbReference>
<dbReference type="Gene3D" id="1.25.10.10">
    <property type="entry name" value="Leucine-rich Repeat Variant"/>
    <property type="match status" value="1"/>
</dbReference>
<organism evidence="4 5">
    <name type="scientific">Mizuhopecten yessoensis</name>
    <name type="common">Japanese scallop</name>
    <name type="synonym">Patinopecten yessoensis</name>
    <dbReference type="NCBI Taxonomy" id="6573"/>
    <lineage>
        <taxon>Eukaryota</taxon>
        <taxon>Metazoa</taxon>
        <taxon>Spiralia</taxon>
        <taxon>Lophotrochozoa</taxon>
        <taxon>Mollusca</taxon>
        <taxon>Bivalvia</taxon>
        <taxon>Autobranchia</taxon>
        <taxon>Pteriomorphia</taxon>
        <taxon>Pectinida</taxon>
        <taxon>Pectinoidea</taxon>
        <taxon>Pectinidae</taxon>
        <taxon>Mizuhopecten</taxon>
    </lineage>
</organism>
<dbReference type="InterPro" id="IPR000719">
    <property type="entry name" value="Prot_kinase_dom"/>
</dbReference>
<evidence type="ECO:0000259" key="3">
    <source>
        <dbReference type="PROSITE" id="PS50011"/>
    </source>
</evidence>
<dbReference type="Gene3D" id="1.10.510.10">
    <property type="entry name" value="Transferase(Phosphotransferase) domain 1"/>
    <property type="match status" value="1"/>
</dbReference>
<dbReference type="InterPro" id="IPR011989">
    <property type="entry name" value="ARM-like"/>
</dbReference>
<feature type="compositionally biased region" description="Basic and acidic residues" evidence="2">
    <location>
        <begin position="747"/>
        <end position="763"/>
    </location>
</feature>
<dbReference type="SUPFAM" id="SSF56112">
    <property type="entry name" value="Protein kinase-like (PK-like)"/>
    <property type="match status" value="1"/>
</dbReference>
<evidence type="ECO:0000256" key="2">
    <source>
        <dbReference type="SAM" id="MobiDB-lite"/>
    </source>
</evidence>
<evidence type="ECO:0000313" key="5">
    <source>
        <dbReference type="Proteomes" id="UP000242188"/>
    </source>
</evidence>
<dbReference type="EMBL" id="NEDP02076749">
    <property type="protein sequence ID" value="OWF34808.1"/>
    <property type="molecule type" value="Genomic_DNA"/>
</dbReference>
<protein>
    <submittedName>
        <fullName evidence="4">SCY1-like protein 2</fullName>
    </submittedName>
</protein>
<dbReference type="InterPro" id="IPR011009">
    <property type="entry name" value="Kinase-like_dom_sf"/>
</dbReference>
<proteinExistence type="inferred from homology"/>
<keyword evidence="5" id="KW-1185">Reference proteome</keyword>
<dbReference type="OrthoDB" id="79687at2759"/>
<feature type="region of interest" description="Disordered" evidence="2">
    <location>
        <begin position="747"/>
        <end position="793"/>
    </location>
</feature>
<evidence type="ECO:0000256" key="1">
    <source>
        <dbReference type="ARBA" id="ARBA00038349"/>
    </source>
</evidence>
<feature type="domain" description="Protein kinase" evidence="3">
    <location>
        <begin position="23"/>
        <end position="319"/>
    </location>
</feature>
<dbReference type="InterPro" id="IPR016024">
    <property type="entry name" value="ARM-type_fold"/>
</dbReference>
<dbReference type="InterPro" id="IPR051177">
    <property type="entry name" value="CIK-Related_Protein"/>
</dbReference>
<evidence type="ECO:0000313" key="4">
    <source>
        <dbReference type="EMBL" id="OWF34808.1"/>
    </source>
</evidence>
<gene>
    <name evidence="4" type="ORF">KP79_PYT08501</name>
</gene>
<name>A0A210PE94_MIZYE</name>
<comment type="similarity">
    <text evidence="1">Belongs to the protein kinase superfamily.</text>
</comment>
<dbReference type="AlphaFoldDB" id="A0A210PE94"/>
<dbReference type="Pfam" id="PF00069">
    <property type="entry name" value="Pkinase"/>
    <property type="match status" value="1"/>
</dbReference>
<dbReference type="PANTHER" id="PTHR12984:SF16">
    <property type="entry name" value="BLACK MATCH, ISOFORM H"/>
    <property type="match status" value="1"/>
</dbReference>
<dbReference type="GO" id="GO:0004672">
    <property type="term" value="F:protein kinase activity"/>
    <property type="evidence" value="ECO:0007669"/>
    <property type="project" value="InterPro"/>
</dbReference>
<dbReference type="CDD" id="cd14011">
    <property type="entry name" value="PK_SCY1_like"/>
    <property type="match status" value="1"/>
</dbReference>
<sequence>MDVFSLIKQTITSEDSNPITKYFEIGRQTGSYGPEMVWKIYDAVRKEDKKEASVCIFEKKIADKLHKPRRRETVSEILRQGVQLLEKFKHPRLLGILHPLEESHNSLAFATEPLFASLANVLGRYDRIPTPAPPEIRDHEFLDYEIQYGILQITEALCYLHAVEQMVHKNVSPQSILITKRGTWKLAALCFAETVRDGKDSVICHPWSTKVPKMAQPDLNYIAPETQNSKYCYFLSDMFALGMVICTIFNTGVPLIEAEHNTTTYLKQLDQIPEKFSDVAHKMPLPLVEPVEKMINKDIRYRPTAQFFCLLKYFNDPILRGLQQLDNIDIMEYCQRAEVYSFVAQIIPSIPKKILYRHVFPALCLECSTADTITSALSPLLTLIDFATREEYVEKILPFFRLIMNSPKPVQATVYILDKLDTVLMKSPADEIRSEVLPFVFNSLESNSLQAQEAALNAIGIIKEYLDDGVMRNMVLPRAKALYHKGSNVRVKLNALSCIDYLLDSLNKMIILDEVLPFLTDITGHDPDIVMAVVGIYKHMLSDKKFGLTHNLIATKVMPPLIPHTVNPGLSMEKFGALMEVLREMLEQIDRKRRNKMQEETSAVPIPKRGSICMPLIDGKTKDDKVGTSSSSRIFLTVENSGMSKSRTEQSLSKLSLIGYDRSREQIAALTYAAPNSPDMQHMKDDKISLSTEKENQRRFSLIPPAGGTPGISLISDESPCSDRPRRPSTQSLGQFTLPVSWFGEYRRGSSDSSRRSSTEKPRRPSTHSVGILPISMFGEGGEKPRKTSTHSLGIFPLGGFDDDSYGYTDPRQRRTSAGPFVTPVSWTRLPDNATILPWHLCSVSSLYKNIQTTSWNE</sequence>
<reference evidence="4 5" key="1">
    <citation type="journal article" date="2017" name="Nat. Ecol. Evol.">
        <title>Scallop genome provides insights into evolution of bilaterian karyotype and development.</title>
        <authorList>
            <person name="Wang S."/>
            <person name="Zhang J."/>
            <person name="Jiao W."/>
            <person name="Li J."/>
            <person name="Xun X."/>
            <person name="Sun Y."/>
            <person name="Guo X."/>
            <person name="Huan P."/>
            <person name="Dong B."/>
            <person name="Zhang L."/>
            <person name="Hu X."/>
            <person name="Sun X."/>
            <person name="Wang J."/>
            <person name="Zhao C."/>
            <person name="Wang Y."/>
            <person name="Wang D."/>
            <person name="Huang X."/>
            <person name="Wang R."/>
            <person name="Lv J."/>
            <person name="Li Y."/>
            <person name="Zhang Z."/>
            <person name="Liu B."/>
            <person name="Lu W."/>
            <person name="Hui Y."/>
            <person name="Liang J."/>
            <person name="Zhou Z."/>
            <person name="Hou R."/>
            <person name="Li X."/>
            <person name="Liu Y."/>
            <person name="Li H."/>
            <person name="Ning X."/>
            <person name="Lin Y."/>
            <person name="Zhao L."/>
            <person name="Xing Q."/>
            <person name="Dou J."/>
            <person name="Li Y."/>
            <person name="Mao J."/>
            <person name="Guo H."/>
            <person name="Dou H."/>
            <person name="Li T."/>
            <person name="Mu C."/>
            <person name="Jiang W."/>
            <person name="Fu Q."/>
            <person name="Fu X."/>
            <person name="Miao Y."/>
            <person name="Liu J."/>
            <person name="Yu Q."/>
            <person name="Li R."/>
            <person name="Liao H."/>
            <person name="Li X."/>
            <person name="Kong Y."/>
            <person name="Jiang Z."/>
            <person name="Chourrout D."/>
            <person name="Li R."/>
            <person name="Bao Z."/>
        </authorList>
    </citation>
    <scope>NUCLEOTIDE SEQUENCE [LARGE SCALE GENOMIC DNA]</scope>
    <source>
        <strain evidence="4 5">PY_sf001</strain>
    </source>
</reference>
<dbReference type="PANTHER" id="PTHR12984">
    <property type="entry name" value="SCY1-RELATED S/T PROTEIN KINASE-LIKE"/>
    <property type="match status" value="1"/>
</dbReference>
<feature type="region of interest" description="Disordered" evidence="2">
    <location>
        <begin position="701"/>
        <end position="734"/>
    </location>
</feature>
<accession>A0A210PE94</accession>
<dbReference type="SUPFAM" id="SSF48371">
    <property type="entry name" value="ARM repeat"/>
    <property type="match status" value="1"/>
</dbReference>